<keyword evidence="1" id="KW-0812">Transmembrane</keyword>
<evidence type="ECO:0000313" key="3">
    <source>
        <dbReference type="Proteomes" id="UP000017246"/>
    </source>
</evidence>
<accession>A0A068YFC6</accession>
<proteinExistence type="predicted"/>
<organism evidence="2 3">
    <name type="scientific">Echinococcus multilocularis</name>
    <name type="common">Fox tapeworm</name>
    <dbReference type="NCBI Taxonomy" id="6211"/>
    <lineage>
        <taxon>Eukaryota</taxon>
        <taxon>Metazoa</taxon>
        <taxon>Spiralia</taxon>
        <taxon>Lophotrochozoa</taxon>
        <taxon>Platyhelminthes</taxon>
        <taxon>Cestoda</taxon>
        <taxon>Eucestoda</taxon>
        <taxon>Cyclophyllidea</taxon>
        <taxon>Taeniidae</taxon>
        <taxon>Echinococcus</taxon>
    </lineage>
</organism>
<evidence type="ECO:0000313" key="2">
    <source>
        <dbReference type="EMBL" id="CDS41032.1"/>
    </source>
</evidence>
<reference evidence="2" key="1">
    <citation type="journal article" date="2013" name="Nature">
        <title>The genomes of four tapeworm species reveal adaptations to parasitism.</title>
        <authorList>
            <person name="Tsai I.J."/>
            <person name="Zarowiecki M."/>
            <person name="Holroyd N."/>
            <person name="Garciarrubio A."/>
            <person name="Sanchez-Flores A."/>
            <person name="Brooks K.L."/>
            <person name="Tracey A."/>
            <person name="Bobes R.J."/>
            <person name="Fragoso G."/>
            <person name="Sciutto E."/>
            <person name="Aslett M."/>
            <person name="Beasley H."/>
            <person name="Bennett H.M."/>
            <person name="Cai J."/>
            <person name="Camicia F."/>
            <person name="Clark R."/>
            <person name="Cucher M."/>
            <person name="De Silva N."/>
            <person name="Day T.A."/>
            <person name="Deplazes P."/>
            <person name="Estrada K."/>
            <person name="Fernandez C."/>
            <person name="Holland P.W."/>
            <person name="Hou J."/>
            <person name="Hu S."/>
            <person name="Huckvale T."/>
            <person name="Hung S.S."/>
            <person name="Kamenetzky L."/>
            <person name="Keane J.A."/>
            <person name="Kiss F."/>
            <person name="Koziol U."/>
            <person name="Lambert O."/>
            <person name="Liu K."/>
            <person name="Luo X."/>
            <person name="Luo Y."/>
            <person name="Macchiaroli N."/>
            <person name="Nichol S."/>
            <person name="Paps J."/>
            <person name="Parkinson J."/>
            <person name="Pouchkina-Stantcheva N."/>
            <person name="Riddiford N."/>
            <person name="Rosenzvit M."/>
            <person name="Salinas G."/>
            <person name="Wasmuth J.D."/>
            <person name="Zamanian M."/>
            <person name="Zheng Y."/>
            <person name="Cai X."/>
            <person name="Soberon X."/>
            <person name="Olson P.D."/>
            <person name="Laclette J.P."/>
            <person name="Brehm K."/>
            <person name="Berriman M."/>
            <person name="Garciarrubio A."/>
            <person name="Bobes R.J."/>
            <person name="Fragoso G."/>
            <person name="Sanchez-Flores A."/>
            <person name="Estrada K."/>
            <person name="Cevallos M.A."/>
            <person name="Morett E."/>
            <person name="Gonzalez V."/>
            <person name="Portillo T."/>
            <person name="Ochoa-Leyva A."/>
            <person name="Jose M.V."/>
            <person name="Sciutto E."/>
            <person name="Landa A."/>
            <person name="Jimenez L."/>
            <person name="Valdes V."/>
            <person name="Carrero J.C."/>
            <person name="Larralde C."/>
            <person name="Morales-Montor J."/>
            <person name="Limon-Lason J."/>
            <person name="Soberon X."/>
            <person name="Laclette J.P."/>
        </authorList>
    </citation>
    <scope>NUCLEOTIDE SEQUENCE [LARGE SCALE GENOMIC DNA]</scope>
</reference>
<name>A0A068YFC6_ECHMU</name>
<dbReference type="AlphaFoldDB" id="A0A068YFC6"/>
<dbReference type="OrthoDB" id="6264098at2759"/>
<dbReference type="Proteomes" id="UP000017246">
    <property type="component" value="Unassembled WGS sequence"/>
</dbReference>
<feature type="transmembrane region" description="Helical" evidence="1">
    <location>
        <begin position="64"/>
        <end position="86"/>
    </location>
</feature>
<keyword evidence="1" id="KW-0472">Membrane</keyword>
<dbReference type="EMBL" id="LN902841">
    <property type="protein sequence ID" value="CDS41032.1"/>
    <property type="molecule type" value="Genomic_DNA"/>
</dbReference>
<keyword evidence="1" id="KW-1133">Transmembrane helix</keyword>
<reference evidence="2" key="2">
    <citation type="submission" date="2015-11" db="EMBL/GenBank/DDBJ databases">
        <authorList>
            <person name="Zhang Y."/>
            <person name="Guo Z."/>
        </authorList>
    </citation>
    <scope>NUCLEOTIDE SEQUENCE</scope>
</reference>
<evidence type="ECO:0000256" key="1">
    <source>
        <dbReference type="SAM" id="Phobius"/>
    </source>
</evidence>
<sequence length="116" mass="12897">MKASEQSHCNRFCFNGGSCFECSRDPYGLAQCVGCLCPQHLWAGERCEFRVAHGGSKSRASINFILACLFASVAILCACLAIHLYFKNRKQFAHSSTESQCSQFEINFVTVKNCLL</sequence>
<protein>
    <submittedName>
        <fullName evidence="2">EGF region domain containing protein</fullName>
    </submittedName>
</protein>
<gene>
    <name evidence="2" type="ORF">EmuJ_000864600</name>
</gene>
<keyword evidence="3" id="KW-1185">Reference proteome</keyword>